<dbReference type="Proteomes" id="UP000783742">
    <property type="component" value="Unassembled WGS sequence"/>
</dbReference>
<sequence length="352" mass="38668">MKTDIIKFTNDKKDDKNKLKKIANTLRKGGLVVFPTETVYGLGGNGLDKAACKKIYEAKGRPSDNPLILHIVEFNQIEELVEEIPEVAKKCMVKFWPGPLTIIFRRSDLVPDEATGGLDTVAIRMPSNEIAHEILKEVNLPIAAPSANLSGRPSPTETEHVIKDLKGRVDIIVDGGHSIVGIESTVLDVTVDPPMILRPGRITLEDLQEIDSRIKIDSATIDAKSGEAPKSPGQKYKHYAPKAPAICFGGGLDKIITEIKKNIKENKGKKIAVLASEESYDEYKNEGVHLLLNLGSREHLEDVASNLFSALRQCDEENVDIIFAEGYELRGIGLSIMNRLLKACGGKVVMRI</sequence>
<keyword evidence="8" id="KW-1185">Reference proteome</keyword>
<dbReference type="PIRSF" id="PIRSF004930">
    <property type="entry name" value="Tln_factor_SUA5"/>
    <property type="match status" value="1"/>
</dbReference>
<evidence type="ECO:0000259" key="6">
    <source>
        <dbReference type="PROSITE" id="PS51163"/>
    </source>
</evidence>
<evidence type="ECO:0000313" key="8">
    <source>
        <dbReference type="Proteomes" id="UP000783742"/>
    </source>
</evidence>
<evidence type="ECO:0000256" key="4">
    <source>
        <dbReference type="ARBA" id="ARBA00022840"/>
    </source>
</evidence>
<evidence type="ECO:0000313" key="7">
    <source>
        <dbReference type="EMBL" id="MBU5669870.1"/>
    </source>
</evidence>
<organism evidence="7 8">
    <name type="scientific">Peptoniphilus ovalis</name>
    <dbReference type="NCBI Taxonomy" id="2841503"/>
    <lineage>
        <taxon>Bacteria</taxon>
        <taxon>Bacillati</taxon>
        <taxon>Bacillota</taxon>
        <taxon>Tissierellia</taxon>
        <taxon>Tissierellales</taxon>
        <taxon>Peptoniphilaceae</taxon>
        <taxon>Peptoniphilus</taxon>
    </lineage>
</organism>
<keyword evidence="5" id="KW-0963">Cytoplasm</keyword>
<evidence type="ECO:0000256" key="3">
    <source>
        <dbReference type="ARBA" id="ARBA00022741"/>
    </source>
</evidence>
<dbReference type="Pfam" id="PF01300">
    <property type="entry name" value="Sua5_yciO_yrdC"/>
    <property type="match status" value="1"/>
</dbReference>
<keyword evidence="5" id="KW-0808">Transferase</keyword>
<accession>A0ABS6FL08</accession>
<dbReference type="EC" id="2.7.7.87" evidence="5"/>
<comment type="caution">
    <text evidence="7">The sequence shown here is derived from an EMBL/GenBank/DDBJ whole genome shotgun (WGS) entry which is preliminary data.</text>
</comment>
<name>A0ABS6FL08_9FIRM</name>
<protein>
    <recommendedName>
        <fullName evidence="5">Threonylcarbamoyl-AMP synthase</fullName>
        <shortName evidence="5">TC-AMP synthase</shortName>
        <ecNumber evidence="5">2.7.7.87</ecNumber>
    </recommendedName>
    <alternativeName>
        <fullName evidence="5">L-threonylcarbamoyladenylate synthase</fullName>
    </alternativeName>
</protein>
<comment type="function">
    <text evidence="5">Required for the formation of a threonylcarbamoyl group on adenosine at position 37 (t(6)A37) in tRNAs that read codons beginning with adenine.</text>
</comment>
<dbReference type="NCBIfam" id="TIGR00057">
    <property type="entry name" value="L-threonylcarbamoyladenylate synthase"/>
    <property type="match status" value="1"/>
</dbReference>
<dbReference type="PANTHER" id="PTHR17490:SF16">
    <property type="entry name" value="THREONYLCARBAMOYL-AMP SYNTHASE"/>
    <property type="match status" value="1"/>
</dbReference>
<keyword evidence="4 5" id="KW-0067">ATP-binding</keyword>
<evidence type="ECO:0000256" key="2">
    <source>
        <dbReference type="ARBA" id="ARBA00022695"/>
    </source>
</evidence>
<keyword evidence="2 5" id="KW-0548">Nucleotidyltransferase</keyword>
<reference evidence="7 8" key="1">
    <citation type="submission" date="2021-06" db="EMBL/GenBank/DDBJ databases">
        <authorList>
            <person name="Sun Q."/>
            <person name="Li D."/>
        </authorList>
    </citation>
    <scope>NUCLEOTIDE SEQUENCE [LARGE SCALE GENOMIC DNA]</scope>
    <source>
        <strain evidence="7 8">MSJ-1</strain>
    </source>
</reference>
<dbReference type="InterPro" id="IPR005145">
    <property type="entry name" value="Sua5_C"/>
</dbReference>
<comment type="subcellular location">
    <subcellularLocation>
        <location evidence="5">Cytoplasm</location>
    </subcellularLocation>
</comment>
<evidence type="ECO:0000256" key="5">
    <source>
        <dbReference type="PIRNR" id="PIRNR004930"/>
    </source>
</evidence>
<dbReference type="RefSeq" id="WP_216549706.1">
    <property type="nucleotide sequence ID" value="NZ_JAHLQO010000005.1"/>
</dbReference>
<dbReference type="PANTHER" id="PTHR17490">
    <property type="entry name" value="SUA5"/>
    <property type="match status" value="1"/>
</dbReference>
<feature type="domain" description="YrdC-like" evidence="6">
    <location>
        <begin position="16"/>
        <end position="202"/>
    </location>
</feature>
<keyword evidence="1 5" id="KW-0819">tRNA processing</keyword>
<dbReference type="Pfam" id="PF03481">
    <property type="entry name" value="Sua5_C"/>
    <property type="match status" value="1"/>
</dbReference>
<dbReference type="InterPro" id="IPR050156">
    <property type="entry name" value="TC-AMP_synthase_SUA5"/>
</dbReference>
<evidence type="ECO:0000256" key="1">
    <source>
        <dbReference type="ARBA" id="ARBA00022694"/>
    </source>
</evidence>
<dbReference type="EMBL" id="JAHLQO010000005">
    <property type="protein sequence ID" value="MBU5669870.1"/>
    <property type="molecule type" value="Genomic_DNA"/>
</dbReference>
<proteinExistence type="inferred from homology"/>
<dbReference type="InterPro" id="IPR006070">
    <property type="entry name" value="Sua5-like_dom"/>
</dbReference>
<dbReference type="InterPro" id="IPR010923">
    <property type="entry name" value="T(6)A37_SUA5"/>
</dbReference>
<gene>
    <name evidence="7" type="ORF">KQI68_08485</name>
</gene>
<comment type="similarity">
    <text evidence="5">Belongs to the SUA5 family.</text>
</comment>
<keyword evidence="3 5" id="KW-0547">Nucleotide-binding</keyword>
<dbReference type="PROSITE" id="PS51163">
    <property type="entry name" value="YRDC"/>
    <property type="match status" value="1"/>
</dbReference>
<comment type="catalytic activity">
    <reaction evidence="5">
        <text>L-threonine + hydrogencarbonate + ATP = L-threonylcarbamoyladenylate + diphosphate + H2O</text>
        <dbReference type="Rhea" id="RHEA:36407"/>
        <dbReference type="ChEBI" id="CHEBI:15377"/>
        <dbReference type="ChEBI" id="CHEBI:17544"/>
        <dbReference type="ChEBI" id="CHEBI:30616"/>
        <dbReference type="ChEBI" id="CHEBI:33019"/>
        <dbReference type="ChEBI" id="CHEBI:57926"/>
        <dbReference type="ChEBI" id="CHEBI:73682"/>
        <dbReference type="EC" id="2.7.7.87"/>
    </reaction>
</comment>